<protein>
    <recommendedName>
        <fullName evidence="11">Prominin 1 b</fullName>
    </recommendedName>
</protein>
<evidence type="ECO:0000256" key="5">
    <source>
        <dbReference type="ARBA" id="ARBA00023136"/>
    </source>
</evidence>
<dbReference type="EMBL" id="JAINUF010000001">
    <property type="protein sequence ID" value="KAJ8382688.1"/>
    <property type="molecule type" value="Genomic_DNA"/>
</dbReference>
<dbReference type="GO" id="GO:0031528">
    <property type="term" value="C:microvillus membrane"/>
    <property type="evidence" value="ECO:0007669"/>
    <property type="project" value="UniProtKB-SubCell"/>
</dbReference>
<evidence type="ECO:0000256" key="7">
    <source>
        <dbReference type="SAM" id="Phobius"/>
    </source>
</evidence>
<name>A0A9Q1GFH6_SYNKA</name>
<dbReference type="Proteomes" id="UP001152622">
    <property type="component" value="Chromosome 1"/>
</dbReference>
<feature type="transmembrane region" description="Helical" evidence="7">
    <location>
        <begin position="425"/>
        <end position="454"/>
    </location>
</feature>
<feature type="transmembrane region" description="Helical" evidence="7">
    <location>
        <begin position="150"/>
        <end position="172"/>
    </location>
</feature>
<dbReference type="PANTHER" id="PTHR22730:SF3">
    <property type="entry name" value="PROMININ-1"/>
    <property type="match status" value="1"/>
</dbReference>
<keyword evidence="5 7" id="KW-0472">Membrane</keyword>
<dbReference type="OrthoDB" id="6229420at2759"/>
<dbReference type="GO" id="GO:0009986">
    <property type="term" value="C:cell surface"/>
    <property type="evidence" value="ECO:0007669"/>
    <property type="project" value="TreeGrafter"/>
</dbReference>
<dbReference type="GO" id="GO:0005929">
    <property type="term" value="C:cilium"/>
    <property type="evidence" value="ECO:0007669"/>
    <property type="project" value="TreeGrafter"/>
</dbReference>
<reference evidence="9" key="1">
    <citation type="journal article" date="2023" name="Science">
        <title>Genome structures resolve the early diversification of teleost fishes.</title>
        <authorList>
            <person name="Parey E."/>
            <person name="Louis A."/>
            <person name="Montfort J."/>
            <person name="Bouchez O."/>
            <person name="Roques C."/>
            <person name="Iampietro C."/>
            <person name="Lluch J."/>
            <person name="Castinel A."/>
            <person name="Donnadieu C."/>
            <person name="Desvignes T."/>
            <person name="Floi Bucao C."/>
            <person name="Jouanno E."/>
            <person name="Wen M."/>
            <person name="Mejri S."/>
            <person name="Dirks R."/>
            <person name="Jansen H."/>
            <person name="Henkel C."/>
            <person name="Chen W.J."/>
            <person name="Zahm M."/>
            <person name="Cabau C."/>
            <person name="Klopp C."/>
            <person name="Thompson A.W."/>
            <person name="Robinson-Rechavi M."/>
            <person name="Braasch I."/>
            <person name="Lecointre G."/>
            <person name="Bobe J."/>
            <person name="Postlethwait J.H."/>
            <person name="Berthelot C."/>
            <person name="Roest Crollius H."/>
            <person name="Guiguen Y."/>
        </authorList>
    </citation>
    <scope>NUCLEOTIDE SEQUENCE</scope>
    <source>
        <strain evidence="9">WJC10195</strain>
    </source>
</reference>
<keyword evidence="8" id="KW-0732">Signal</keyword>
<dbReference type="GO" id="GO:0015485">
    <property type="term" value="F:cholesterol binding"/>
    <property type="evidence" value="ECO:0007669"/>
    <property type="project" value="TreeGrafter"/>
</dbReference>
<evidence type="ECO:0000256" key="3">
    <source>
        <dbReference type="ARBA" id="ARBA00022692"/>
    </source>
</evidence>
<dbReference type="PANTHER" id="PTHR22730">
    <property type="entry name" value="PROMININ PROM PROTEIN"/>
    <property type="match status" value="1"/>
</dbReference>
<dbReference type="AlphaFoldDB" id="A0A9Q1GFH6"/>
<organism evidence="9 10">
    <name type="scientific">Synaphobranchus kaupii</name>
    <name type="common">Kaup's arrowtooth eel</name>
    <dbReference type="NCBI Taxonomy" id="118154"/>
    <lineage>
        <taxon>Eukaryota</taxon>
        <taxon>Metazoa</taxon>
        <taxon>Chordata</taxon>
        <taxon>Craniata</taxon>
        <taxon>Vertebrata</taxon>
        <taxon>Euteleostomi</taxon>
        <taxon>Actinopterygii</taxon>
        <taxon>Neopterygii</taxon>
        <taxon>Teleostei</taxon>
        <taxon>Anguilliformes</taxon>
        <taxon>Synaphobranchidae</taxon>
        <taxon>Synaphobranchus</taxon>
    </lineage>
</organism>
<comment type="subcellular location">
    <subcellularLocation>
        <location evidence="1">Cell projection</location>
        <location evidence="1">Microvillus membrane</location>
        <topology evidence="1">Multi-pass membrane protein</topology>
    </subcellularLocation>
</comment>
<keyword evidence="3 7" id="KW-0812">Transmembrane</keyword>
<dbReference type="GO" id="GO:0071914">
    <property type="term" value="C:prominosome"/>
    <property type="evidence" value="ECO:0007669"/>
    <property type="project" value="TreeGrafter"/>
</dbReference>
<feature type="transmembrane region" description="Helical" evidence="7">
    <location>
        <begin position="100"/>
        <end position="129"/>
    </location>
</feature>
<dbReference type="InterPro" id="IPR008795">
    <property type="entry name" value="Prominin"/>
</dbReference>
<evidence type="ECO:0000256" key="8">
    <source>
        <dbReference type="SAM" id="SignalP"/>
    </source>
</evidence>
<evidence type="ECO:0008006" key="11">
    <source>
        <dbReference type="Google" id="ProtNLM"/>
    </source>
</evidence>
<proteinExistence type="inferred from homology"/>
<comment type="caution">
    <text evidence="9">The sequence shown here is derived from an EMBL/GenBank/DDBJ whole genome shotgun (WGS) entry which is preliminary data.</text>
</comment>
<evidence type="ECO:0000256" key="6">
    <source>
        <dbReference type="ARBA" id="ARBA00023180"/>
    </source>
</evidence>
<dbReference type="GO" id="GO:0016324">
    <property type="term" value="C:apical plasma membrane"/>
    <property type="evidence" value="ECO:0007669"/>
    <property type="project" value="TreeGrafter"/>
</dbReference>
<evidence type="ECO:0000256" key="4">
    <source>
        <dbReference type="ARBA" id="ARBA00022989"/>
    </source>
</evidence>
<feature type="transmembrane region" description="Helical" evidence="7">
    <location>
        <begin position="787"/>
        <end position="806"/>
    </location>
</feature>
<comment type="similarity">
    <text evidence="2">Belongs to the prominin family.</text>
</comment>
<keyword evidence="4 7" id="KW-1133">Transmembrane helix</keyword>
<feature type="signal peptide" evidence="8">
    <location>
        <begin position="1"/>
        <end position="18"/>
    </location>
</feature>
<dbReference type="Pfam" id="PF05478">
    <property type="entry name" value="Prominin"/>
    <property type="match status" value="1"/>
</dbReference>
<evidence type="ECO:0000256" key="1">
    <source>
        <dbReference type="ARBA" id="ARBA00004475"/>
    </source>
</evidence>
<accession>A0A9Q1GFH6</accession>
<keyword evidence="6" id="KW-0325">Glycoprotein</keyword>
<evidence type="ECO:0000256" key="2">
    <source>
        <dbReference type="ARBA" id="ARBA00006058"/>
    </source>
</evidence>
<feature type="transmembrane region" description="Helical" evidence="7">
    <location>
        <begin position="475"/>
        <end position="500"/>
    </location>
</feature>
<evidence type="ECO:0000313" key="9">
    <source>
        <dbReference type="EMBL" id="KAJ8382688.1"/>
    </source>
</evidence>
<evidence type="ECO:0000313" key="10">
    <source>
        <dbReference type="Proteomes" id="UP001152622"/>
    </source>
</evidence>
<keyword evidence="10" id="KW-1185">Reference proteome</keyword>
<sequence length="935" mass="103848">MLMKVGLMLLLCWGFTSSEPPAAAPQPRSQTLDFGFVPAGVYETLAYYEPGPIGILFQMVHAFLHVVQPNPFPKDLIVKVAQNKLGSVQAEYQKVMYYEVGFIVCSALGLLFVLLAPLLGLCFCMCRCCDNCGGEMHQRQRKNAECKRGFFTILLLTSSFFIMAGVLCAYAANQNLSSQLKGMRKLVNSNMRDLHTFANETPTQIDYLIGQYATVKNRVVSDLGNIRPLLGGKIHQQLGKEVLPALDGILNMAGAMRETKEALENVTASLEILQDSSSKLAFNLSLVRSRLNSTLNDPACATPAAAPVCARLRSSLAQLSIDANFSNFPDVSEQLEKVNSVLKTDLGSIVQKGYLSFNDTPDMVQLQTQNIVTKVKNMLNDVGSNITSFSKVFPVEGSLSNFTKYISHTQSKIEDYYPQIDRLDFYRWICCIALCCTVVLILAFNFLGLFCGITGFDKHASPTTRGCISNTGGNLLMAGVGFSFIFSWLLMGVVVATFVVGGNLEKLVCEPFETKQLYEVVDTPYLVNPAWKNFIPGFLYQKPEVDLTAENLYRNCKDNRGTYAALHLDNIFNVTAFLNSSMYTDDMSRTLNDVRVDLSSIVLLESDGRHNLIQFSGTGVGDINYSLYLEEVNKGATMVDLLQFSNALDAQADKLVQGALQNALRGHAHSIRQIQSQLVVPMEQSMNTFNQSVLLLQKKVSDLPNSINNVLNAIDTAQYLIAHNASYVVKQETDTYRQNIMDYFKQYTEWVKTSLDMEVAACKPFSNIIDTVEIVACSFIVDSLNTFWFGLGCCAIFLIPSVILSVKLAKFYRRMDTEDVYDDMEMGNNGYHNEHLQGIQNPVMASVPSYDTVTRFPRASAPPRHADCLELKLPCRISSSCITGKRKKKTEFLTPEEGLWFWTKSQLPAPPSPGCPFLLLFPPTNSATPSQMCHS</sequence>
<feature type="chain" id="PRO_5040477696" description="Prominin 1 b" evidence="8">
    <location>
        <begin position="19"/>
        <end position="935"/>
    </location>
</feature>
<gene>
    <name evidence="9" type="ORF">SKAU_G00034660</name>
</gene>